<dbReference type="Proteomes" id="UP000571701">
    <property type="component" value="Unassembled WGS sequence"/>
</dbReference>
<proteinExistence type="predicted"/>
<evidence type="ECO:0000259" key="2">
    <source>
        <dbReference type="Pfam" id="PF13084"/>
    </source>
</evidence>
<feature type="signal peptide" evidence="1">
    <location>
        <begin position="1"/>
        <end position="19"/>
    </location>
</feature>
<keyword evidence="1" id="KW-0732">Signal</keyword>
<dbReference type="RefSeq" id="WP_182109609.1">
    <property type="nucleotide sequence ID" value="NZ_JACFYF010000009.1"/>
</dbReference>
<evidence type="ECO:0000313" key="3">
    <source>
        <dbReference type="EMBL" id="MBA5763602.1"/>
    </source>
</evidence>
<dbReference type="PROSITE" id="PS51257">
    <property type="entry name" value="PROKAR_LIPOPROTEIN"/>
    <property type="match status" value="1"/>
</dbReference>
<protein>
    <submittedName>
        <fullName evidence="3">DUF3943 domain-containing protein</fullName>
    </submittedName>
</protein>
<keyword evidence="4" id="KW-1185">Reference proteome</keyword>
<sequence>MLKTRIATLALSLSACACAVSNELDPLPFKTYLPDSVISTDSGFYSFQDFNAFKQSELELNSDPSTSPRYLQVSDQEDWQYLKEQTYTILGLSIATVGLMTLLPESITKWDSDDRDLSNLGKKWVDNVKEGPVWDRDEHFLNYIMHPYFGGVYYTTARHAGYNEFDSFLYSAFLSTFFWEYGVEAFAEVPSWQDLFITPFFGSVVGELMFEAEQEIVASGGEVWGSDSMGSVTLFFLNPVGHIHGWVTNAWGGSVNVQYSSTPWFGNQEAAQFALDSGARYDSVFYGVELQVTF</sequence>
<evidence type="ECO:0000256" key="1">
    <source>
        <dbReference type="SAM" id="SignalP"/>
    </source>
</evidence>
<gene>
    <name evidence="3" type="ORF">H2O73_14660</name>
</gene>
<comment type="caution">
    <text evidence="3">The sequence shown here is derived from an EMBL/GenBank/DDBJ whole genome shotgun (WGS) entry which is preliminary data.</text>
</comment>
<reference evidence="3 4" key="1">
    <citation type="submission" date="2020-07" db="EMBL/GenBank/DDBJ databases">
        <title>Vibrio marinisediminis sp. nov., isolated from marine sediment.</title>
        <authorList>
            <person name="Ji X."/>
        </authorList>
    </citation>
    <scope>NUCLEOTIDE SEQUENCE [LARGE SCALE GENOMIC DNA]</scope>
    <source>
        <strain evidence="3 4">404</strain>
    </source>
</reference>
<dbReference type="AlphaFoldDB" id="A0A7W2FSV2"/>
<name>A0A7W2FSV2_9VIBR</name>
<feature type="chain" id="PRO_5030946852" evidence="1">
    <location>
        <begin position="20"/>
        <end position="294"/>
    </location>
</feature>
<dbReference type="InterPro" id="IPR025079">
    <property type="entry name" value="DUF3943"/>
</dbReference>
<dbReference type="Pfam" id="PF13084">
    <property type="entry name" value="DUF3943"/>
    <property type="match status" value="1"/>
</dbReference>
<dbReference type="EMBL" id="JACFYF010000009">
    <property type="protein sequence ID" value="MBA5763602.1"/>
    <property type="molecule type" value="Genomic_DNA"/>
</dbReference>
<accession>A0A7W2FSV2</accession>
<feature type="domain" description="DUF3943" evidence="2">
    <location>
        <begin position="131"/>
        <end position="240"/>
    </location>
</feature>
<evidence type="ECO:0000313" key="4">
    <source>
        <dbReference type="Proteomes" id="UP000571701"/>
    </source>
</evidence>
<organism evidence="3 4">
    <name type="scientific">Vibrio marinisediminis</name>
    <dbReference type="NCBI Taxonomy" id="2758441"/>
    <lineage>
        <taxon>Bacteria</taxon>
        <taxon>Pseudomonadati</taxon>
        <taxon>Pseudomonadota</taxon>
        <taxon>Gammaproteobacteria</taxon>
        <taxon>Vibrionales</taxon>
        <taxon>Vibrionaceae</taxon>
        <taxon>Vibrio</taxon>
    </lineage>
</organism>